<dbReference type="PANTHER" id="PTHR33515">
    <property type="entry name" value="RIBOSOME-BINDING FACTOR A, CHLOROPLASTIC-RELATED"/>
    <property type="match status" value="1"/>
</dbReference>
<dbReference type="InterPro" id="IPR015946">
    <property type="entry name" value="KH_dom-like_a/b"/>
</dbReference>
<dbReference type="InterPro" id="IPR020053">
    <property type="entry name" value="Ribosome-bd_factorA_CS"/>
</dbReference>
<dbReference type="GO" id="GO:0043024">
    <property type="term" value="F:ribosomal small subunit binding"/>
    <property type="evidence" value="ECO:0007669"/>
    <property type="project" value="TreeGrafter"/>
</dbReference>
<keyword evidence="2" id="KW-1185">Reference proteome</keyword>
<protein>
    <submittedName>
        <fullName evidence="1">Putative ribosome-binding factor A, chloroplastic</fullName>
    </submittedName>
</protein>
<dbReference type="Proteomes" id="UP000233837">
    <property type="component" value="Unassembled WGS sequence"/>
</dbReference>
<dbReference type="SUPFAM" id="SSF89919">
    <property type="entry name" value="Ribosome-binding factor A, RbfA"/>
    <property type="match status" value="1"/>
</dbReference>
<dbReference type="STRING" id="906689.A0A2I0WWE6"/>
<dbReference type="Pfam" id="PF02033">
    <property type="entry name" value="RBFA"/>
    <property type="match status" value="1"/>
</dbReference>
<reference evidence="1 2" key="2">
    <citation type="journal article" date="2017" name="Nature">
        <title>The Apostasia genome and the evolution of orchids.</title>
        <authorList>
            <person name="Zhang G.Q."/>
            <person name="Liu K.W."/>
            <person name="Li Z."/>
            <person name="Lohaus R."/>
            <person name="Hsiao Y.Y."/>
            <person name="Niu S.C."/>
            <person name="Wang J.Y."/>
            <person name="Lin Y.C."/>
            <person name="Xu Q."/>
            <person name="Chen L.J."/>
            <person name="Yoshida K."/>
            <person name="Fujiwara S."/>
            <person name="Wang Z.W."/>
            <person name="Zhang Y.Q."/>
            <person name="Mitsuda N."/>
            <person name="Wang M."/>
            <person name="Liu G.H."/>
            <person name="Pecoraro L."/>
            <person name="Huang H.X."/>
            <person name="Xiao X.J."/>
            <person name="Lin M."/>
            <person name="Wu X.Y."/>
            <person name="Wu W.L."/>
            <person name="Chen Y.Y."/>
            <person name="Chang S.B."/>
            <person name="Sakamoto S."/>
            <person name="Ohme-Takagi M."/>
            <person name="Yagi M."/>
            <person name="Zeng S.J."/>
            <person name="Shen C.Y."/>
            <person name="Yeh C.M."/>
            <person name="Luo Y.B."/>
            <person name="Tsai W.C."/>
            <person name="Van de Peer Y."/>
            <person name="Liu Z.J."/>
        </authorList>
    </citation>
    <scope>NUCLEOTIDE SEQUENCE [LARGE SCALE GENOMIC DNA]</scope>
    <source>
        <tissue evidence="1">The whole plant</tissue>
    </source>
</reference>
<organism evidence="1 2">
    <name type="scientific">Dendrobium catenatum</name>
    <dbReference type="NCBI Taxonomy" id="906689"/>
    <lineage>
        <taxon>Eukaryota</taxon>
        <taxon>Viridiplantae</taxon>
        <taxon>Streptophyta</taxon>
        <taxon>Embryophyta</taxon>
        <taxon>Tracheophyta</taxon>
        <taxon>Spermatophyta</taxon>
        <taxon>Magnoliopsida</taxon>
        <taxon>Liliopsida</taxon>
        <taxon>Asparagales</taxon>
        <taxon>Orchidaceae</taxon>
        <taxon>Epidendroideae</taxon>
        <taxon>Malaxideae</taxon>
        <taxon>Dendrobiinae</taxon>
        <taxon>Dendrobium</taxon>
    </lineage>
</organism>
<evidence type="ECO:0000313" key="2">
    <source>
        <dbReference type="Proteomes" id="UP000233837"/>
    </source>
</evidence>
<gene>
    <name evidence="1" type="ORF">MA16_Dca014345</name>
</gene>
<proteinExistence type="predicted"/>
<dbReference type="InterPro" id="IPR023799">
    <property type="entry name" value="RbfA_dom_sf"/>
</dbReference>
<reference evidence="1 2" key="1">
    <citation type="journal article" date="2016" name="Sci. Rep.">
        <title>The Dendrobium catenatum Lindl. genome sequence provides insights into polysaccharide synthase, floral development and adaptive evolution.</title>
        <authorList>
            <person name="Zhang G.Q."/>
            <person name="Xu Q."/>
            <person name="Bian C."/>
            <person name="Tsai W.C."/>
            <person name="Yeh C.M."/>
            <person name="Liu K.W."/>
            <person name="Yoshida K."/>
            <person name="Zhang L.S."/>
            <person name="Chang S.B."/>
            <person name="Chen F."/>
            <person name="Shi Y."/>
            <person name="Su Y.Y."/>
            <person name="Zhang Y.Q."/>
            <person name="Chen L.J."/>
            <person name="Yin Y."/>
            <person name="Lin M."/>
            <person name="Huang H."/>
            <person name="Deng H."/>
            <person name="Wang Z.W."/>
            <person name="Zhu S.L."/>
            <person name="Zhao X."/>
            <person name="Deng C."/>
            <person name="Niu S.C."/>
            <person name="Huang J."/>
            <person name="Wang M."/>
            <person name="Liu G.H."/>
            <person name="Yang H.J."/>
            <person name="Xiao X.J."/>
            <person name="Hsiao Y.Y."/>
            <person name="Wu W.L."/>
            <person name="Chen Y.Y."/>
            <person name="Mitsuda N."/>
            <person name="Ohme-Takagi M."/>
            <person name="Luo Y.B."/>
            <person name="Van de Peer Y."/>
            <person name="Liu Z.J."/>
        </authorList>
    </citation>
    <scope>NUCLEOTIDE SEQUENCE [LARGE SCALE GENOMIC DNA]</scope>
    <source>
        <tissue evidence="1">The whole plant</tissue>
    </source>
</reference>
<name>A0A2I0WWE6_9ASPA</name>
<dbReference type="InterPro" id="IPR000238">
    <property type="entry name" value="RbfA"/>
</dbReference>
<evidence type="ECO:0000313" key="1">
    <source>
        <dbReference type="EMBL" id="PKU79980.1"/>
    </source>
</evidence>
<dbReference type="EMBL" id="KZ502395">
    <property type="protein sequence ID" value="PKU79980.1"/>
    <property type="molecule type" value="Genomic_DNA"/>
</dbReference>
<dbReference type="PANTHER" id="PTHR33515:SF1">
    <property type="entry name" value="RIBOSOME-BINDING FACTOR A, CHLOROPLASTIC-RELATED"/>
    <property type="match status" value="1"/>
</dbReference>
<dbReference type="Gene3D" id="3.30.300.20">
    <property type="match status" value="1"/>
</dbReference>
<dbReference type="GO" id="GO:0006364">
    <property type="term" value="P:rRNA processing"/>
    <property type="evidence" value="ECO:0007669"/>
    <property type="project" value="InterPro"/>
</dbReference>
<dbReference type="PROSITE" id="PS01319">
    <property type="entry name" value="RBFA"/>
    <property type="match status" value="1"/>
</dbReference>
<accession>A0A2I0WWE6</accession>
<sequence>MGSIASLDVSDNAKSMEGQQFLMEERLLVRSADGKNRSHKHWIPSGTRTRYHWVVKVYVSVFGDERGKEVAIAGLKAKTKYVRSELGKRMKLRLTPEIRFIPDDSIERGSRAQAPIVNYSSRSRENFRLRLVVDQIRFDANKKRNGAGHNRYIVVPFGGKTTRFRGPRVVITVYPAVPFGGRPPVRGHVPRPYWQEIV</sequence>
<dbReference type="AlphaFoldDB" id="A0A2I0WWE6"/>